<keyword evidence="1" id="KW-1185">Reference proteome</keyword>
<dbReference type="Proteomes" id="UP000504623">
    <property type="component" value="Unplaced"/>
</dbReference>
<name>A0A9B0TBD2_CHRAS</name>
<proteinExistence type="predicted"/>
<sequence length="92" mass="10977">TTMCVWEFEKLFSKTHNSSTVFEENKYEIQRKNTLFKEECFLEMNEDARRVEHCDGNQKRIANCERNTVNCCLKRCKPVETEVIIPQREDPS</sequence>
<feature type="non-terminal residue" evidence="2">
    <location>
        <position position="1"/>
    </location>
</feature>
<reference evidence="2" key="1">
    <citation type="submission" date="2025-08" db="UniProtKB">
        <authorList>
            <consortium name="RefSeq"/>
        </authorList>
    </citation>
    <scope>IDENTIFICATION</scope>
    <source>
        <tissue evidence="2">Spleen</tissue>
    </source>
</reference>
<evidence type="ECO:0000313" key="2">
    <source>
        <dbReference type="RefSeq" id="XP_006860681.1"/>
    </source>
</evidence>
<evidence type="ECO:0000313" key="1">
    <source>
        <dbReference type="Proteomes" id="UP000504623"/>
    </source>
</evidence>
<dbReference type="RefSeq" id="XP_006860681.1">
    <property type="nucleotide sequence ID" value="XM_006860619.1"/>
</dbReference>
<protein>
    <submittedName>
        <fullName evidence="2">Beta-defensin 112</fullName>
    </submittedName>
</protein>
<dbReference type="OrthoDB" id="9519794at2759"/>
<organism evidence="1 2">
    <name type="scientific">Chrysochloris asiatica</name>
    <name type="common">Cape golden mole</name>
    <dbReference type="NCBI Taxonomy" id="185453"/>
    <lineage>
        <taxon>Eukaryota</taxon>
        <taxon>Metazoa</taxon>
        <taxon>Chordata</taxon>
        <taxon>Craniata</taxon>
        <taxon>Vertebrata</taxon>
        <taxon>Euteleostomi</taxon>
        <taxon>Mammalia</taxon>
        <taxon>Eutheria</taxon>
        <taxon>Afrotheria</taxon>
        <taxon>Chrysochloridae</taxon>
        <taxon>Chrysochlorinae</taxon>
        <taxon>Chrysochloris</taxon>
    </lineage>
</organism>
<dbReference type="GeneID" id="102828130"/>
<dbReference type="AlphaFoldDB" id="A0A9B0TBD2"/>
<gene>
    <name evidence="2" type="primary">DEFB112</name>
</gene>
<dbReference type="CTD" id="245915"/>
<accession>A0A9B0TBD2</accession>